<dbReference type="InterPro" id="IPR036237">
    <property type="entry name" value="Xyl_isomerase-like_sf"/>
</dbReference>
<keyword evidence="10" id="KW-1185">Reference proteome</keyword>
<accession>A0A8J6J686</accession>
<organism evidence="9 10">
    <name type="scientific">Flintibacter hominis</name>
    <dbReference type="NCBI Taxonomy" id="2763048"/>
    <lineage>
        <taxon>Bacteria</taxon>
        <taxon>Bacillati</taxon>
        <taxon>Bacillota</taxon>
        <taxon>Clostridia</taxon>
        <taxon>Eubacteriales</taxon>
        <taxon>Flintibacter</taxon>
    </lineage>
</organism>
<dbReference type="GO" id="GO:0003677">
    <property type="term" value="F:DNA binding"/>
    <property type="evidence" value="ECO:0007669"/>
    <property type="project" value="InterPro"/>
</dbReference>
<gene>
    <name evidence="9" type="ORF">H8S11_00775</name>
</gene>
<dbReference type="SUPFAM" id="SSF51658">
    <property type="entry name" value="Xylose isomerase-like"/>
    <property type="match status" value="1"/>
</dbReference>
<comment type="similarity">
    <text evidence="2">Belongs to the AP endonuclease 2 family.</text>
</comment>
<dbReference type="PROSITE" id="PS00729">
    <property type="entry name" value="AP_NUCLEASE_F2_1"/>
    <property type="match status" value="1"/>
</dbReference>
<keyword evidence="3" id="KW-0479">Metal-binding</keyword>
<dbReference type="PANTHER" id="PTHR21445">
    <property type="entry name" value="ENDONUCLEASE IV ENDODEOXYRIBONUCLEASE IV"/>
    <property type="match status" value="1"/>
</dbReference>
<dbReference type="EMBL" id="JACOPO010000001">
    <property type="protein sequence ID" value="MBC5721361.1"/>
    <property type="molecule type" value="Genomic_DNA"/>
</dbReference>
<evidence type="ECO:0000259" key="8">
    <source>
        <dbReference type="Pfam" id="PF01261"/>
    </source>
</evidence>
<dbReference type="GO" id="GO:0008081">
    <property type="term" value="F:phosphoric diester hydrolase activity"/>
    <property type="evidence" value="ECO:0007669"/>
    <property type="project" value="TreeGrafter"/>
</dbReference>
<name>A0A8J6J686_9FIRM</name>
<evidence type="ECO:0000256" key="5">
    <source>
        <dbReference type="ARBA" id="ARBA00022801"/>
    </source>
</evidence>
<keyword evidence="4" id="KW-0227">DNA damage</keyword>
<keyword evidence="5" id="KW-0378">Hydrolase</keyword>
<dbReference type="PANTHER" id="PTHR21445:SF0">
    <property type="entry name" value="APURINIC-APYRIMIDINIC ENDONUCLEASE"/>
    <property type="match status" value="1"/>
</dbReference>
<evidence type="ECO:0000313" key="10">
    <source>
        <dbReference type="Proteomes" id="UP000628736"/>
    </source>
</evidence>
<dbReference type="InterPro" id="IPR013022">
    <property type="entry name" value="Xyl_isomerase-like_TIM-brl"/>
</dbReference>
<dbReference type="Pfam" id="PF01261">
    <property type="entry name" value="AP_endonuc_2"/>
    <property type="match status" value="1"/>
</dbReference>
<comment type="cofactor">
    <cofactor evidence="1">
        <name>Zn(2+)</name>
        <dbReference type="ChEBI" id="CHEBI:29105"/>
    </cofactor>
</comment>
<dbReference type="AlphaFoldDB" id="A0A8J6J686"/>
<evidence type="ECO:0000313" key="9">
    <source>
        <dbReference type="EMBL" id="MBC5721361.1"/>
    </source>
</evidence>
<evidence type="ECO:0000256" key="6">
    <source>
        <dbReference type="ARBA" id="ARBA00022833"/>
    </source>
</evidence>
<evidence type="ECO:0000256" key="2">
    <source>
        <dbReference type="ARBA" id="ARBA00005340"/>
    </source>
</evidence>
<dbReference type="InterPro" id="IPR001719">
    <property type="entry name" value="AP_endonuc_2"/>
</dbReference>
<evidence type="ECO:0000256" key="4">
    <source>
        <dbReference type="ARBA" id="ARBA00022763"/>
    </source>
</evidence>
<protein>
    <submittedName>
        <fullName evidence="9">TIM barrel protein</fullName>
    </submittedName>
</protein>
<evidence type="ECO:0000256" key="3">
    <source>
        <dbReference type="ARBA" id="ARBA00022723"/>
    </source>
</evidence>
<proteinExistence type="inferred from homology"/>
<dbReference type="Gene3D" id="3.20.20.150">
    <property type="entry name" value="Divalent-metal-dependent TIM barrel enzymes"/>
    <property type="match status" value="1"/>
</dbReference>
<dbReference type="GO" id="GO:0003906">
    <property type="term" value="F:DNA-(apurinic or apyrimidinic site) endonuclease activity"/>
    <property type="evidence" value="ECO:0007669"/>
    <property type="project" value="TreeGrafter"/>
</dbReference>
<evidence type="ECO:0000256" key="1">
    <source>
        <dbReference type="ARBA" id="ARBA00001947"/>
    </source>
</evidence>
<keyword evidence="7" id="KW-0234">DNA repair</keyword>
<dbReference type="RefSeq" id="WP_186851860.1">
    <property type="nucleotide sequence ID" value="NZ_JACOPO010000001.1"/>
</dbReference>
<dbReference type="InterPro" id="IPR018246">
    <property type="entry name" value="AP_endonuc_F2_Zn_BS"/>
</dbReference>
<dbReference type="Proteomes" id="UP000628736">
    <property type="component" value="Unassembled WGS sequence"/>
</dbReference>
<evidence type="ECO:0000256" key="7">
    <source>
        <dbReference type="ARBA" id="ARBA00023204"/>
    </source>
</evidence>
<dbReference type="GO" id="GO:0008270">
    <property type="term" value="F:zinc ion binding"/>
    <property type="evidence" value="ECO:0007669"/>
    <property type="project" value="InterPro"/>
</dbReference>
<comment type="caution">
    <text evidence="9">The sequence shown here is derived from an EMBL/GenBank/DDBJ whole genome shotgun (WGS) entry which is preliminary data.</text>
</comment>
<keyword evidence="6" id="KW-0862">Zinc</keyword>
<dbReference type="SMART" id="SM00518">
    <property type="entry name" value="AP2Ec"/>
    <property type="match status" value="1"/>
</dbReference>
<dbReference type="GO" id="GO:0006284">
    <property type="term" value="P:base-excision repair"/>
    <property type="evidence" value="ECO:0007669"/>
    <property type="project" value="TreeGrafter"/>
</dbReference>
<reference evidence="9" key="1">
    <citation type="submission" date="2020-08" db="EMBL/GenBank/DDBJ databases">
        <title>Genome public.</title>
        <authorList>
            <person name="Liu C."/>
            <person name="Sun Q."/>
        </authorList>
    </citation>
    <scope>NUCLEOTIDE SEQUENCE</scope>
    <source>
        <strain evidence="9">NSJ-23</strain>
    </source>
</reference>
<feature type="domain" description="Xylose isomerase-like TIM barrel" evidence="8">
    <location>
        <begin position="26"/>
        <end position="268"/>
    </location>
</feature>
<sequence>MSAKFGPAGNSDSFSKAHRSSVEAPEWIAGLGLDCYEYQCGKGVHVGEETARRVGERARQAGISLSLHAPYFINLANPDRSALEKTIGYISAACLVASQMGAGRVVIHSGALMKRSRREALDIARRSLRDVIAACDDQGFGHIALCPETMGKINQLGDLDEVLELCTLDERLIPCIDWGHLYARSLGADDGQEAFSRMLDRVEEVLGTERAARFHSHFSHIQFTPGGGEKCHRTFSDNDGYGPGWAPLAAEVARRGWSPTFICESAGTQAEDALTMKRIYEQYAANP</sequence>